<protein>
    <recommendedName>
        <fullName evidence="3 9">Chaperone protein DnaK</fullName>
    </recommendedName>
    <alternativeName>
        <fullName evidence="9">HSP70</fullName>
    </alternativeName>
    <alternativeName>
        <fullName evidence="9">Heat shock 70 kDa protein</fullName>
    </alternativeName>
    <alternativeName>
        <fullName evidence="9">Heat shock protein 70</fullName>
    </alternativeName>
</protein>
<proteinExistence type="evidence at transcript level"/>
<feature type="compositionally biased region" description="Basic and acidic residues" evidence="12">
    <location>
        <begin position="544"/>
        <end position="557"/>
    </location>
</feature>
<dbReference type="GO" id="GO:0051082">
    <property type="term" value="F:unfolded protein binding"/>
    <property type="evidence" value="ECO:0007669"/>
    <property type="project" value="InterPro"/>
</dbReference>
<keyword evidence="4 9" id="KW-0597">Phosphoprotein</keyword>
<evidence type="ECO:0000256" key="2">
    <source>
        <dbReference type="ARBA" id="ARBA00007381"/>
    </source>
</evidence>
<dbReference type="CDD" id="cd10234">
    <property type="entry name" value="ASKHA_NBD_HSP70_DnaK-like"/>
    <property type="match status" value="1"/>
</dbReference>
<dbReference type="SUPFAM" id="SSF100934">
    <property type="entry name" value="Heat shock protein 70kD (HSP70), C-terminal subdomain"/>
    <property type="match status" value="1"/>
</dbReference>
<evidence type="ECO:0000313" key="13">
    <source>
        <dbReference type="EMBL" id="CBK41460.1"/>
    </source>
</evidence>
<dbReference type="eggNOG" id="COG0443">
    <property type="taxonomic scope" value="Bacteria"/>
</dbReference>
<dbReference type="Gene3D" id="1.20.1270.10">
    <property type="match status" value="1"/>
</dbReference>
<evidence type="ECO:0000256" key="6">
    <source>
        <dbReference type="ARBA" id="ARBA00022840"/>
    </source>
</evidence>
<dbReference type="Gene3D" id="3.90.640.10">
    <property type="entry name" value="Actin, Chain A, domain 4"/>
    <property type="match status" value="1"/>
</dbReference>
<dbReference type="FunFam" id="3.30.420.40:FF:000020">
    <property type="entry name" value="Chaperone protein HscA homolog"/>
    <property type="match status" value="1"/>
</dbReference>
<dbReference type="GO" id="GO:0140662">
    <property type="term" value="F:ATP-dependent protein folding chaperone"/>
    <property type="evidence" value="ECO:0007669"/>
    <property type="project" value="InterPro"/>
</dbReference>
<dbReference type="PROSITE" id="PS01036">
    <property type="entry name" value="HSP70_3"/>
    <property type="match status" value="1"/>
</dbReference>
<dbReference type="GO" id="GO:0005737">
    <property type="term" value="C:cytoplasm"/>
    <property type="evidence" value="ECO:0007669"/>
    <property type="project" value="UniProtKB-ARBA"/>
</dbReference>
<gene>
    <name evidence="9 13" type="primary">dnaK</name>
    <name evidence="13" type="ORF">NIDE1728</name>
</gene>
<keyword evidence="14" id="KW-1185">Reference proteome</keyword>
<keyword evidence="11" id="KW-0175">Coiled coil</keyword>
<dbReference type="NCBIfam" id="TIGR02350">
    <property type="entry name" value="prok_dnaK"/>
    <property type="match status" value="1"/>
</dbReference>
<dbReference type="AlphaFoldDB" id="D8PE01"/>
<dbReference type="PRINTS" id="PR00301">
    <property type="entry name" value="HEATSHOCK70"/>
</dbReference>
<feature type="region of interest" description="Disordered" evidence="12">
    <location>
        <begin position="505"/>
        <end position="557"/>
    </location>
</feature>
<reference evidence="13 14" key="1">
    <citation type="journal article" date="2010" name="Proc. Natl. Acad. Sci. U.S.A.">
        <title>A Nitrospira metagenome illuminates the physiology and evolution of globally important nitrite-oxidizing bacteria.</title>
        <authorList>
            <person name="Lucker S."/>
            <person name="Wagner M."/>
            <person name="Maixner F."/>
            <person name="Pelletier E."/>
            <person name="Koch H."/>
            <person name="Vacherie B."/>
            <person name="Rattei T."/>
            <person name="Sinninghe Damste J."/>
            <person name="Spieck E."/>
            <person name="Le Paslier D."/>
            <person name="Daims H."/>
        </authorList>
    </citation>
    <scope>NUCLEOTIDE SEQUENCE [LARGE SCALE GENOMIC DNA]</scope>
</reference>
<dbReference type="HOGENOM" id="CLU_005965_0_1_0"/>
<comment type="similarity">
    <text evidence="2 9 10">Belongs to the heat shock protein 70 family.</text>
</comment>
<dbReference type="Pfam" id="PF00012">
    <property type="entry name" value="HSP70"/>
    <property type="match status" value="1"/>
</dbReference>
<name>D8PE01_9BACT</name>
<evidence type="ECO:0000256" key="5">
    <source>
        <dbReference type="ARBA" id="ARBA00022741"/>
    </source>
</evidence>
<keyword evidence="6 9" id="KW-0067">ATP-binding</keyword>
<evidence type="ECO:0000256" key="7">
    <source>
        <dbReference type="ARBA" id="ARBA00023016"/>
    </source>
</evidence>
<accession>D8PE01</accession>
<feature type="coiled-coil region" evidence="11">
    <location>
        <begin position="247"/>
        <end position="274"/>
    </location>
</feature>
<dbReference type="NCBIfam" id="NF001413">
    <property type="entry name" value="PRK00290.1"/>
    <property type="match status" value="1"/>
</dbReference>
<dbReference type="PROSITE" id="PS00329">
    <property type="entry name" value="HSP70_2"/>
    <property type="match status" value="1"/>
</dbReference>
<dbReference type="GO" id="GO:0005524">
    <property type="term" value="F:ATP binding"/>
    <property type="evidence" value="ECO:0007669"/>
    <property type="project" value="UniProtKB-UniRule"/>
</dbReference>
<feature type="compositionally biased region" description="Basic and acidic residues" evidence="12">
    <location>
        <begin position="505"/>
        <end position="522"/>
    </location>
</feature>
<evidence type="ECO:0000256" key="1">
    <source>
        <dbReference type="ARBA" id="ARBA00002290"/>
    </source>
</evidence>
<dbReference type="STRING" id="330214.NIDE1728"/>
<dbReference type="HAMAP" id="MF_00332">
    <property type="entry name" value="DnaK"/>
    <property type="match status" value="1"/>
</dbReference>
<feature type="modified residue" description="Phosphothreonine; by autocatalysis" evidence="9">
    <location>
        <position position="198"/>
    </location>
</feature>
<dbReference type="Gene3D" id="2.60.34.10">
    <property type="entry name" value="Substrate Binding Domain Of DNAk, Chain A, domain 1"/>
    <property type="match status" value="1"/>
</dbReference>
<evidence type="ECO:0000313" key="14">
    <source>
        <dbReference type="Proteomes" id="UP000001660"/>
    </source>
</evidence>
<dbReference type="KEGG" id="nde:NIDE1728"/>
<feature type="compositionally biased region" description="Low complexity" evidence="12">
    <location>
        <begin position="601"/>
        <end position="617"/>
    </location>
</feature>
<dbReference type="OrthoDB" id="9766019at2"/>
<organism evidence="13 14">
    <name type="scientific">Nitrospira defluvii</name>
    <dbReference type="NCBI Taxonomy" id="330214"/>
    <lineage>
        <taxon>Bacteria</taxon>
        <taxon>Pseudomonadati</taxon>
        <taxon>Nitrospirota</taxon>
        <taxon>Nitrospiria</taxon>
        <taxon>Nitrospirales</taxon>
        <taxon>Nitrospiraceae</taxon>
        <taxon>Nitrospira</taxon>
    </lineage>
</organism>
<feature type="compositionally biased region" description="Acidic residues" evidence="12">
    <location>
        <begin position="633"/>
        <end position="643"/>
    </location>
</feature>
<evidence type="ECO:0000256" key="10">
    <source>
        <dbReference type="RuleBase" id="RU003322"/>
    </source>
</evidence>
<dbReference type="PROSITE" id="PS00297">
    <property type="entry name" value="HSP70_1"/>
    <property type="match status" value="1"/>
</dbReference>
<feature type="compositionally biased region" description="Polar residues" evidence="12">
    <location>
        <begin position="533"/>
        <end position="543"/>
    </location>
</feature>
<dbReference type="InterPro" id="IPR029047">
    <property type="entry name" value="HSP70_peptide-bd_sf"/>
</dbReference>
<dbReference type="SUPFAM" id="SSF100920">
    <property type="entry name" value="Heat shock protein 70kD (HSP70), peptide-binding domain"/>
    <property type="match status" value="1"/>
</dbReference>
<keyword evidence="8 9" id="KW-0143">Chaperone</keyword>
<dbReference type="InterPro" id="IPR018181">
    <property type="entry name" value="Heat_shock_70_CS"/>
</dbReference>
<evidence type="ECO:0000256" key="11">
    <source>
        <dbReference type="SAM" id="Coils"/>
    </source>
</evidence>
<evidence type="ECO:0000256" key="4">
    <source>
        <dbReference type="ARBA" id="ARBA00022553"/>
    </source>
</evidence>
<evidence type="ECO:0000256" key="12">
    <source>
        <dbReference type="SAM" id="MobiDB-lite"/>
    </source>
</evidence>
<dbReference type="Proteomes" id="UP000001660">
    <property type="component" value="Chromosome"/>
</dbReference>
<dbReference type="EMBL" id="FP929003">
    <property type="protein sequence ID" value="CBK41460.1"/>
    <property type="molecule type" value="Genomic_DNA"/>
</dbReference>
<dbReference type="Gene3D" id="3.30.420.40">
    <property type="match status" value="2"/>
</dbReference>
<dbReference type="FunFam" id="3.30.30.30:FF:000003">
    <property type="entry name" value="Heat shock protein 9"/>
    <property type="match status" value="1"/>
</dbReference>
<feature type="region of interest" description="Disordered" evidence="12">
    <location>
        <begin position="600"/>
        <end position="643"/>
    </location>
</feature>
<evidence type="ECO:0000256" key="9">
    <source>
        <dbReference type="HAMAP-Rule" id="MF_00332"/>
    </source>
</evidence>
<dbReference type="FunFam" id="3.30.420.40:FF:000004">
    <property type="entry name" value="Molecular chaperone DnaK"/>
    <property type="match status" value="1"/>
</dbReference>
<dbReference type="InterPro" id="IPR043129">
    <property type="entry name" value="ATPase_NBD"/>
</dbReference>
<dbReference type="PANTHER" id="PTHR19375">
    <property type="entry name" value="HEAT SHOCK PROTEIN 70KDA"/>
    <property type="match status" value="1"/>
</dbReference>
<dbReference type="InterPro" id="IPR013126">
    <property type="entry name" value="Hsp_70_fam"/>
</dbReference>
<evidence type="ECO:0000256" key="3">
    <source>
        <dbReference type="ARBA" id="ARBA00014415"/>
    </source>
</evidence>
<dbReference type="FunFam" id="2.60.34.10:FF:000014">
    <property type="entry name" value="Chaperone protein DnaK HSP70"/>
    <property type="match status" value="1"/>
</dbReference>
<comment type="function">
    <text evidence="1 9">Acts as a chaperone.</text>
</comment>
<dbReference type="InterPro" id="IPR012725">
    <property type="entry name" value="Chaperone_DnaK"/>
</dbReference>
<dbReference type="FunFam" id="3.90.640.10:FF:000003">
    <property type="entry name" value="Molecular chaperone DnaK"/>
    <property type="match status" value="1"/>
</dbReference>
<keyword evidence="7 9" id="KW-0346">Stress response</keyword>
<dbReference type="NCBIfam" id="NF003520">
    <property type="entry name" value="PRK05183.1"/>
    <property type="match status" value="1"/>
</dbReference>
<comment type="induction">
    <text evidence="9">By stress conditions e.g. heat shock.</text>
</comment>
<dbReference type="SUPFAM" id="SSF53067">
    <property type="entry name" value="Actin-like ATPase domain"/>
    <property type="match status" value="2"/>
</dbReference>
<dbReference type="InterPro" id="IPR029048">
    <property type="entry name" value="HSP70_C_sf"/>
</dbReference>
<dbReference type="FunFam" id="1.20.1270.10:FF:000001">
    <property type="entry name" value="Molecular chaperone DnaK"/>
    <property type="match status" value="1"/>
</dbReference>
<evidence type="ECO:0000256" key="8">
    <source>
        <dbReference type="ARBA" id="ARBA00023186"/>
    </source>
</evidence>
<keyword evidence="5 9" id="KW-0547">Nucleotide-binding</keyword>
<sequence length="643" mass="69410">MGKVIGIDLGTTNSCVAIMSGGDPVVIANAEGSRTTPSVVGITDKNERLVGQIAKRQAITNPENTIFSVKRLMGRKFRSKEVQEAMKRLPYKVVEADNGDAHVELRGKRYSPPEVSAMILQKMRQTAEDYLGEKVTEAVVTVPAYFDDSQRQATKDAGQIAGLNVLRIINEPTAASLAYGLDKKKDERIAVYDLGGGTFDVSVLEIGDGVFEVKSTNGDTYLGGDDFDERVMDWLVEEFKKDQGIDLRKDRMALQRLKEAAERAKIELSSSQESEINLPFITADASGPKHMVTKLTRAKLEQLVGDLIQRTIEPCRKALADAGVSAKDIQEVVLVGGMTRMPKVIQVVKEFFGKEPHRGVNPDEVVAIGAGVQGGVLKGEVKDVLLLDVTPLSLGIETLGGVFTKLIERNTTIPTKKSQVFSTAADNQTAVTIRVFQGEREMANDNKLLGQFDLVGIPPAPRGMPQVEVSFDIDANGIVHVAAKDLATQKEQSIKITASSGLSKEEVDKLVKDAQSHTEDDKKRRRVAEARNQADSLLYSTEKNLSEHGDKIGEDDKTKITEAIAGLRKAMEGDDPAAIETATQTLTTASHKLAEEMYKKASAAAGAGAGADAAASSGDGGAQAKTDEKVVDAEFEEVDKDKK</sequence>